<reference evidence="1 2" key="1">
    <citation type="submission" date="2014-04" db="EMBL/GenBank/DDBJ databases">
        <authorList>
            <consortium name="DOE Joint Genome Institute"/>
            <person name="Kuo A."/>
            <person name="Girlanda M."/>
            <person name="Perotto S."/>
            <person name="Kohler A."/>
            <person name="Nagy L.G."/>
            <person name="Floudas D."/>
            <person name="Copeland A."/>
            <person name="Barry K.W."/>
            <person name="Cichocki N."/>
            <person name="Veneault-Fourrey C."/>
            <person name="LaButti K."/>
            <person name="Lindquist E.A."/>
            <person name="Lipzen A."/>
            <person name="Lundell T."/>
            <person name="Morin E."/>
            <person name="Murat C."/>
            <person name="Sun H."/>
            <person name="Tunlid A."/>
            <person name="Henrissat B."/>
            <person name="Grigoriev I.V."/>
            <person name="Hibbett D.S."/>
            <person name="Martin F."/>
            <person name="Nordberg H.P."/>
            <person name="Cantor M.N."/>
            <person name="Hua S.X."/>
        </authorList>
    </citation>
    <scope>NUCLEOTIDE SEQUENCE [LARGE SCALE GENOMIC DNA]</scope>
    <source>
        <strain evidence="1 2">MUT 4182</strain>
    </source>
</reference>
<evidence type="ECO:0000313" key="1">
    <source>
        <dbReference type="EMBL" id="KIO20103.1"/>
    </source>
</evidence>
<dbReference type="EMBL" id="KN823187">
    <property type="protein sequence ID" value="KIO20103.1"/>
    <property type="molecule type" value="Genomic_DNA"/>
</dbReference>
<proteinExistence type="predicted"/>
<dbReference type="HOGENOM" id="CLU_2851375_0_0_1"/>
<dbReference type="Proteomes" id="UP000054248">
    <property type="component" value="Unassembled WGS sequence"/>
</dbReference>
<gene>
    <name evidence="1" type="ORF">M407DRAFT_245939</name>
</gene>
<sequence>MTERETMDLLQVKKTAWNHRNAFAGQGPSAVPRNESYETYEQAKECKIKKAWRGANPCLWKMPLA</sequence>
<reference evidence="2" key="2">
    <citation type="submission" date="2015-01" db="EMBL/GenBank/DDBJ databases">
        <title>Evolutionary Origins and Diversification of the Mycorrhizal Mutualists.</title>
        <authorList>
            <consortium name="DOE Joint Genome Institute"/>
            <consortium name="Mycorrhizal Genomics Consortium"/>
            <person name="Kohler A."/>
            <person name="Kuo A."/>
            <person name="Nagy L.G."/>
            <person name="Floudas D."/>
            <person name="Copeland A."/>
            <person name="Barry K.W."/>
            <person name="Cichocki N."/>
            <person name="Veneault-Fourrey C."/>
            <person name="LaButti K."/>
            <person name="Lindquist E.A."/>
            <person name="Lipzen A."/>
            <person name="Lundell T."/>
            <person name="Morin E."/>
            <person name="Murat C."/>
            <person name="Riley R."/>
            <person name="Ohm R."/>
            <person name="Sun H."/>
            <person name="Tunlid A."/>
            <person name="Henrissat B."/>
            <person name="Grigoriev I.V."/>
            <person name="Hibbett D.S."/>
            <person name="Martin F."/>
        </authorList>
    </citation>
    <scope>NUCLEOTIDE SEQUENCE [LARGE SCALE GENOMIC DNA]</scope>
    <source>
        <strain evidence="2">MUT 4182</strain>
    </source>
</reference>
<name>A0A0C3KF49_9AGAM</name>
<evidence type="ECO:0000313" key="2">
    <source>
        <dbReference type="Proteomes" id="UP000054248"/>
    </source>
</evidence>
<organism evidence="1 2">
    <name type="scientific">Tulasnella calospora MUT 4182</name>
    <dbReference type="NCBI Taxonomy" id="1051891"/>
    <lineage>
        <taxon>Eukaryota</taxon>
        <taxon>Fungi</taxon>
        <taxon>Dikarya</taxon>
        <taxon>Basidiomycota</taxon>
        <taxon>Agaricomycotina</taxon>
        <taxon>Agaricomycetes</taxon>
        <taxon>Cantharellales</taxon>
        <taxon>Tulasnellaceae</taxon>
        <taxon>Tulasnella</taxon>
    </lineage>
</organism>
<protein>
    <submittedName>
        <fullName evidence="1">Uncharacterized protein</fullName>
    </submittedName>
</protein>
<accession>A0A0C3KF49</accession>
<keyword evidence="2" id="KW-1185">Reference proteome</keyword>
<dbReference type="AlphaFoldDB" id="A0A0C3KF49"/>